<feature type="non-terminal residue" evidence="1">
    <location>
        <position position="247"/>
    </location>
</feature>
<dbReference type="PANTHER" id="PTHR43649">
    <property type="entry name" value="ARABINOSE-BINDING PROTEIN-RELATED"/>
    <property type="match status" value="1"/>
</dbReference>
<dbReference type="InterPro" id="IPR006059">
    <property type="entry name" value="SBP"/>
</dbReference>
<dbReference type="InterPro" id="IPR050490">
    <property type="entry name" value="Bact_solute-bd_prot1"/>
</dbReference>
<dbReference type="SUPFAM" id="SSF53850">
    <property type="entry name" value="Periplasmic binding protein-like II"/>
    <property type="match status" value="1"/>
</dbReference>
<comment type="caution">
    <text evidence="1">The sequence shown here is derived from an EMBL/GenBank/DDBJ whole genome shotgun (WGS) entry which is preliminary data.</text>
</comment>
<dbReference type="EMBL" id="BARS01037053">
    <property type="protein sequence ID" value="GAG21925.1"/>
    <property type="molecule type" value="Genomic_DNA"/>
</dbReference>
<gene>
    <name evidence="1" type="ORF">S01H1_56861</name>
</gene>
<evidence type="ECO:0000313" key="1">
    <source>
        <dbReference type="EMBL" id="GAG21925.1"/>
    </source>
</evidence>
<proteinExistence type="predicted"/>
<accession>X0VUH5</accession>
<protein>
    <submittedName>
        <fullName evidence="1">Uncharacterized protein</fullName>
    </submittedName>
</protein>
<dbReference type="Gene3D" id="3.40.190.10">
    <property type="entry name" value="Periplasmic binding protein-like II"/>
    <property type="match status" value="1"/>
</dbReference>
<name>X0VUH5_9ZZZZ</name>
<sequence>MKRTKCLLIIPVLLAFIFLIGLFVLLPTSTRAAISVRTENQYEPVNITYWHHNTGVREEYLNELIDEFNATNPYSITVVGEYAGGYGEIYDKVIDGLQTDGVLPNVVVAYSNSFADFARYGGVRFLDDYFYDPTIGITDTVDFYSGVLDNYRLGEYGDQLAGIQNGRSIEVMYYNADLLAGEGLTVPVIWDAFETACISITSETISGTIVGTDASRFTTWLWSRGGELLSEDLNTARFDEQPGIDSL</sequence>
<dbReference type="PANTHER" id="PTHR43649:SF12">
    <property type="entry name" value="DIACETYLCHITOBIOSE BINDING PROTEIN DASA"/>
    <property type="match status" value="1"/>
</dbReference>
<reference evidence="1" key="1">
    <citation type="journal article" date="2014" name="Front. Microbiol.">
        <title>High frequency of phylogenetically diverse reductive dehalogenase-homologous genes in deep subseafloor sedimentary metagenomes.</title>
        <authorList>
            <person name="Kawai M."/>
            <person name="Futagami T."/>
            <person name="Toyoda A."/>
            <person name="Takaki Y."/>
            <person name="Nishi S."/>
            <person name="Hori S."/>
            <person name="Arai W."/>
            <person name="Tsubouchi T."/>
            <person name="Morono Y."/>
            <person name="Uchiyama I."/>
            <person name="Ito T."/>
            <person name="Fujiyama A."/>
            <person name="Inagaki F."/>
            <person name="Takami H."/>
        </authorList>
    </citation>
    <scope>NUCLEOTIDE SEQUENCE</scope>
    <source>
        <strain evidence="1">Expedition CK06-06</strain>
    </source>
</reference>
<dbReference type="AlphaFoldDB" id="X0VUH5"/>
<dbReference type="Pfam" id="PF01547">
    <property type="entry name" value="SBP_bac_1"/>
    <property type="match status" value="1"/>
</dbReference>
<organism evidence="1">
    <name type="scientific">marine sediment metagenome</name>
    <dbReference type="NCBI Taxonomy" id="412755"/>
    <lineage>
        <taxon>unclassified sequences</taxon>
        <taxon>metagenomes</taxon>
        <taxon>ecological metagenomes</taxon>
    </lineage>
</organism>